<dbReference type="AlphaFoldDB" id="A0A165N606"/>
<dbReference type="InterPro" id="IPR052980">
    <property type="entry name" value="Crinkler_effector"/>
</dbReference>
<evidence type="ECO:0000313" key="2">
    <source>
        <dbReference type="Proteomes" id="UP000077266"/>
    </source>
</evidence>
<accession>A0A165N606</accession>
<proteinExistence type="predicted"/>
<dbReference type="PANTHER" id="PTHR33129:SF3">
    <property type="entry name" value="HOT SPOT (RHS) PROTEIN, PUTATIVE-RELATED"/>
    <property type="match status" value="1"/>
</dbReference>
<dbReference type="InParanoid" id="A0A165N606"/>
<dbReference type="EMBL" id="KV425902">
    <property type="protein sequence ID" value="KZW00265.1"/>
    <property type="molecule type" value="Genomic_DNA"/>
</dbReference>
<organism evidence="1 2">
    <name type="scientific">Exidia glandulosa HHB12029</name>
    <dbReference type="NCBI Taxonomy" id="1314781"/>
    <lineage>
        <taxon>Eukaryota</taxon>
        <taxon>Fungi</taxon>
        <taxon>Dikarya</taxon>
        <taxon>Basidiomycota</taxon>
        <taxon>Agaricomycotina</taxon>
        <taxon>Agaricomycetes</taxon>
        <taxon>Auriculariales</taxon>
        <taxon>Exidiaceae</taxon>
        <taxon>Exidia</taxon>
    </lineage>
</organism>
<gene>
    <name evidence="1" type="ORF">EXIGLDRAFT_167584</name>
</gene>
<sequence length="294" mass="33134">MSSDEDDVKVEQANVRRLRDQVKALHLKFWTRPWPDIDLDCTISNAEIGHPVVQPVDSIGAESDDESVPLVDDDFAYGTPPAETKLETLVYSCFKNLESFTTILGLDPLSRVLVVRKEYIDLYEALTNGILSSNRTVIVTGQPGIGKSEFLIYLLLRRLRDGLPTAIQFRHSHYLIFDEKGGAVRFTGSDLPDPRLEKCWALADSNDKVETPCVAFRGGVEKLVQAASPDPSRWKRWVKYHLGYRVVMALPTALEIGAIVRLPRLRRPRLCAQVGTLGPRRPRSLSYARQRQHA</sequence>
<dbReference type="PANTHER" id="PTHR33129">
    <property type="entry name" value="PROTEIN KINASE DOMAIN-CONTAINING PROTEIN-RELATED"/>
    <property type="match status" value="1"/>
</dbReference>
<dbReference type="OrthoDB" id="2340858at2759"/>
<name>A0A165N606_EXIGL</name>
<protein>
    <submittedName>
        <fullName evidence="1">Uncharacterized protein</fullName>
    </submittedName>
</protein>
<dbReference type="Proteomes" id="UP000077266">
    <property type="component" value="Unassembled WGS sequence"/>
</dbReference>
<keyword evidence="2" id="KW-1185">Reference proteome</keyword>
<reference evidence="1 2" key="1">
    <citation type="journal article" date="2016" name="Mol. Biol. Evol.">
        <title>Comparative Genomics of Early-Diverging Mushroom-Forming Fungi Provides Insights into the Origins of Lignocellulose Decay Capabilities.</title>
        <authorList>
            <person name="Nagy L.G."/>
            <person name="Riley R."/>
            <person name="Tritt A."/>
            <person name="Adam C."/>
            <person name="Daum C."/>
            <person name="Floudas D."/>
            <person name="Sun H."/>
            <person name="Yadav J.S."/>
            <person name="Pangilinan J."/>
            <person name="Larsson K.H."/>
            <person name="Matsuura K."/>
            <person name="Barry K."/>
            <person name="Labutti K."/>
            <person name="Kuo R."/>
            <person name="Ohm R.A."/>
            <person name="Bhattacharya S.S."/>
            <person name="Shirouzu T."/>
            <person name="Yoshinaga Y."/>
            <person name="Martin F.M."/>
            <person name="Grigoriev I.V."/>
            <person name="Hibbett D.S."/>
        </authorList>
    </citation>
    <scope>NUCLEOTIDE SEQUENCE [LARGE SCALE GENOMIC DNA]</scope>
    <source>
        <strain evidence="1 2">HHB12029</strain>
    </source>
</reference>
<evidence type="ECO:0000313" key="1">
    <source>
        <dbReference type="EMBL" id="KZW00265.1"/>
    </source>
</evidence>